<organism evidence="1 2">
    <name type="scientific">Lolium multiflorum</name>
    <name type="common">Italian ryegrass</name>
    <name type="synonym">Lolium perenne subsp. multiflorum</name>
    <dbReference type="NCBI Taxonomy" id="4521"/>
    <lineage>
        <taxon>Eukaryota</taxon>
        <taxon>Viridiplantae</taxon>
        <taxon>Streptophyta</taxon>
        <taxon>Embryophyta</taxon>
        <taxon>Tracheophyta</taxon>
        <taxon>Spermatophyta</taxon>
        <taxon>Magnoliopsida</taxon>
        <taxon>Liliopsida</taxon>
        <taxon>Poales</taxon>
        <taxon>Poaceae</taxon>
        <taxon>BOP clade</taxon>
        <taxon>Pooideae</taxon>
        <taxon>Poodae</taxon>
        <taxon>Poeae</taxon>
        <taxon>Poeae Chloroplast Group 2 (Poeae type)</taxon>
        <taxon>Loliodinae</taxon>
        <taxon>Loliinae</taxon>
        <taxon>Lolium</taxon>
    </lineage>
</organism>
<dbReference type="Proteomes" id="UP001231189">
    <property type="component" value="Unassembled WGS sequence"/>
</dbReference>
<accession>A0AAD8TNQ8</accession>
<evidence type="ECO:0000313" key="1">
    <source>
        <dbReference type="EMBL" id="KAK1686020.1"/>
    </source>
</evidence>
<sequence>MLVVNLVQPEALLQPAALLQLVGLLHIVPSSKPLCRLGPKQEAVGVVPNLRGILSSESEIAKVELMWEAQDSMKKVHKYVEMANVVILMLWSVVLAKPLKHT</sequence>
<protein>
    <submittedName>
        <fullName evidence="1">Uncharacterized protein</fullName>
    </submittedName>
</protein>
<keyword evidence="2" id="KW-1185">Reference proteome</keyword>
<reference evidence="1" key="1">
    <citation type="submission" date="2023-07" db="EMBL/GenBank/DDBJ databases">
        <title>A chromosome-level genome assembly of Lolium multiflorum.</title>
        <authorList>
            <person name="Chen Y."/>
            <person name="Copetti D."/>
            <person name="Kolliker R."/>
            <person name="Studer B."/>
        </authorList>
    </citation>
    <scope>NUCLEOTIDE SEQUENCE</scope>
    <source>
        <strain evidence="1">02402/16</strain>
        <tissue evidence="1">Leaf</tissue>
    </source>
</reference>
<proteinExistence type="predicted"/>
<evidence type="ECO:0000313" key="2">
    <source>
        <dbReference type="Proteomes" id="UP001231189"/>
    </source>
</evidence>
<dbReference type="AlphaFoldDB" id="A0AAD8TNQ8"/>
<name>A0AAD8TNQ8_LOLMU</name>
<comment type="caution">
    <text evidence="1">The sequence shown here is derived from an EMBL/GenBank/DDBJ whole genome shotgun (WGS) entry which is preliminary data.</text>
</comment>
<gene>
    <name evidence="1" type="ORF">QYE76_046868</name>
</gene>
<dbReference type="EMBL" id="JAUUTY010000002">
    <property type="protein sequence ID" value="KAK1686020.1"/>
    <property type="molecule type" value="Genomic_DNA"/>
</dbReference>